<dbReference type="SUPFAM" id="SSF48208">
    <property type="entry name" value="Six-hairpin glycosidases"/>
    <property type="match status" value="1"/>
</dbReference>
<feature type="domain" description="Non-reducing end beta-L-arabinofuranosidase-like GH127 catalytic" evidence="2">
    <location>
        <begin position="24"/>
        <end position="432"/>
    </location>
</feature>
<dbReference type="Proteomes" id="UP000272474">
    <property type="component" value="Unassembled WGS sequence"/>
</dbReference>
<dbReference type="AlphaFoldDB" id="A0A3A9Z9M8"/>
<dbReference type="InterPro" id="IPR049174">
    <property type="entry name" value="Beta-AFase-like"/>
</dbReference>
<feature type="region of interest" description="Disordered" evidence="1">
    <location>
        <begin position="1"/>
        <end position="26"/>
    </location>
</feature>
<evidence type="ECO:0000313" key="6">
    <source>
        <dbReference type="Proteomes" id="UP000272474"/>
    </source>
</evidence>
<dbReference type="PANTHER" id="PTHR43465">
    <property type="entry name" value="DUF1680 DOMAIN PROTEIN (AFU_ORTHOLOGUE AFUA_1G08910)"/>
    <property type="match status" value="1"/>
</dbReference>
<dbReference type="Pfam" id="PF20737">
    <property type="entry name" value="Glyco_hydro127C"/>
    <property type="match status" value="1"/>
</dbReference>
<evidence type="ECO:0000259" key="2">
    <source>
        <dbReference type="Pfam" id="PF07944"/>
    </source>
</evidence>
<name>A0A3A9Z9M8_9ACTN</name>
<keyword evidence="6" id="KW-1185">Reference proteome</keyword>
<dbReference type="InterPro" id="IPR049049">
    <property type="entry name" value="Beta-AFase-like_GH127_C"/>
</dbReference>
<feature type="compositionally biased region" description="Basic residues" evidence="1">
    <location>
        <begin position="13"/>
        <end position="22"/>
    </location>
</feature>
<sequence length="679" mass="72451">MDGPALPSPGAHVAHRPPRRAGTRLTGGPWLQWRRVNREVSLPLALDWLEKAGNLRNLELAAAAPGEGAAQGTGPGTGGSAGNGAGNAAGGEYRGPVYMDSDVHKVLESAAWELGEGHEERLAEFAARAAGLLERAQQEDGYLDSYYQVAEPGRRYTRLVDSHEHYCAGHLMQAAVAATRAGADPGGRLLAVARRLADHLAEVFLPGPGPGLDGHPEVETALVELYRTTGEPTYLELASAFVERRGHGLVGSHKRGARHRQDHLPVREAPTLTGHAVRGLYLEAGIVDVAVETGDEALLAASVARWEDMAATRTALTGGLGSRQVGEVFGERYELPPDLGYNETCASAASIQWSWRLLLATGEARYADLIERTLFNAFGAARSADGRTYYKGNPLQRRADHAEAVGDPRCRDEWFYSACCPPAVTRLVASLGHYAVTVSPDTGTGTGTGTGEAGGELLHLQQYAPFELSCALAGGEAGLRVETDYPWAGAVAVTVTRSPGGPWGLALRIPPWSERTGLAVNGEELPVRVDRRGYAVVRRDWRAGDTVTLRLDMRPRLTVPHPRIDAVRGCAAVERGPLVYCFEQVDQEDGTEVDRLALRPGAAFDEVPAELPGVGRTVLLRAGAVAVSGGHEAGLPYRRLGGPHAADAARPAAATAVPYFQWDNRGDGAMRVWMPLVSD</sequence>
<feature type="compositionally biased region" description="Gly residues" evidence="1">
    <location>
        <begin position="69"/>
        <end position="87"/>
    </location>
</feature>
<dbReference type="Pfam" id="PF07944">
    <property type="entry name" value="Beta-AFase-like_GH127_cat"/>
    <property type="match status" value="1"/>
</dbReference>
<dbReference type="Pfam" id="PF20736">
    <property type="entry name" value="Glyco_hydro127M"/>
    <property type="match status" value="1"/>
</dbReference>
<dbReference type="GO" id="GO:0016787">
    <property type="term" value="F:hydrolase activity"/>
    <property type="evidence" value="ECO:0007669"/>
    <property type="project" value="UniProtKB-KW"/>
</dbReference>
<organism evidence="5 6">
    <name type="scientific">Streptomyces hoynatensis</name>
    <dbReference type="NCBI Taxonomy" id="1141874"/>
    <lineage>
        <taxon>Bacteria</taxon>
        <taxon>Bacillati</taxon>
        <taxon>Actinomycetota</taxon>
        <taxon>Actinomycetes</taxon>
        <taxon>Kitasatosporales</taxon>
        <taxon>Streptomycetaceae</taxon>
        <taxon>Streptomyces</taxon>
    </lineage>
</organism>
<evidence type="ECO:0000259" key="4">
    <source>
        <dbReference type="Pfam" id="PF20737"/>
    </source>
</evidence>
<comment type="caution">
    <text evidence="5">The sequence shown here is derived from an EMBL/GenBank/DDBJ whole genome shotgun (WGS) entry which is preliminary data.</text>
</comment>
<dbReference type="OrthoDB" id="9757939at2"/>
<dbReference type="InterPro" id="IPR012878">
    <property type="entry name" value="Beta-AFase-like_GH127_cat"/>
</dbReference>
<evidence type="ECO:0000313" key="5">
    <source>
        <dbReference type="EMBL" id="RKN44928.1"/>
    </source>
</evidence>
<dbReference type="GO" id="GO:0005975">
    <property type="term" value="P:carbohydrate metabolic process"/>
    <property type="evidence" value="ECO:0007669"/>
    <property type="project" value="InterPro"/>
</dbReference>
<feature type="domain" description="Non-reducing end beta-L-arabinofuranosidase-like GH127 middle" evidence="3">
    <location>
        <begin position="459"/>
        <end position="553"/>
    </location>
</feature>
<feature type="domain" description="Non-reducing end beta-L-arabinofuranosidase-like GH127 C-terminal" evidence="4">
    <location>
        <begin position="555"/>
        <end position="675"/>
    </location>
</feature>
<dbReference type="RefSeq" id="WP_120676800.1">
    <property type="nucleotide sequence ID" value="NZ_RBAL01000003.1"/>
</dbReference>
<protein>
    <submittedName>
        <fullName evidence="5">Glycoside hydrolase family 127 protein</fullName>
    </submittedName>
</protein>
<keyword evidence="5" id="KW-0378">Hydrolase</keyword>
<reference evidence="5 6" key="1">
    <citation type="journal article" date="2014" name="Int. J. Syst. Evol. Microbiol.">
        <title>Streptomyces hoynatensis sp. nov., isolated from deep marine sediment.</title>
        <authorList>
            <person name="Veyisoglu A."/>
            <person name="Sahin N."/>
        </authorList>
    </citation>
    <scope>NUCLEOTIDE SEQUENCE [LARGE SCALE GENOMIC DNA]</scope>
    <source>
        <strain evidence="5 6">KCTC 29097</strain>
    </source>
</reference>
<dbReference type="InterPro" id="IPR008928">
    <property type="entry name" value="6-hairpin_glycosidase_sf"/>
</dbReference>
<evidence type="ECO:0000256" key="1">
    <source>
        <dbReference type="SAM" id="MobiDB-lite"/>
    </source>
</evidence>
<dbReference type="EMBL" id="RBAL01000003">
    <property type="protein sequence ID" value="RKN44928.1"/>
    <property type="molecule type" value="Genomic_DNA"/>
</dbReference>
<accession>A0A3A9Z9M8</accession>
<dbReference type="InterPro" id="IPR049046">
    <property type="entry name" value="Beta-AFase-like_GH127_middle"/>
</dbReference>
<evidence type="ECO:0000259" key="3">
    <source>
        <dbReference type="Pfam" id="PF20736"/>
    </source>
</evidence>
<gene>
    <name evidence="5" type="ORF">D7294_07420</name>
</gene>
<proteinExistence type="predicted"/>
<dbReference type="PANTHER" id="PTHR43465:SF2">
    <property type="entry name" value="DUF1680 DOMAIN PROTEIN (AFU_ORTHOLOGUE AFUA_1G08910)"/>
    <property type="match status" value="1"/>
</dbReference>
<feature type="region of interest" description="Disordered" evidence="1">
    <location>
        <begin position="66"/>
        <end position="87"/>
    </location>
</feature>